<reference evidence="2" key="1">
    <citation type="journal article" date="2015" name="Nature">
        <title>Complex archaea that bridge the gap between prokaryotes and eukaryotes.</title>
        <authorList>
            <person name="Spang A."/>
            <person name="Saw J.H."/>
            <person name="Jorgensen S.L."/>
            <person name="Zaremba-Niedzwiedzka K."/>
            <person name="Martijn J."/>
            <person name="Lind A.E."/>
            <person name="van Eijk R."/>
            <person name="Schleper C."/>
            <person name="Guy L."/>
            <person name="Ettema T.J."/>
        </authorList>
    </citation>
    <scope>NUCLEOTIDE SEQUENCE</scope>
</reference>
<comment type="caution">
    <text evidence="2">The sequence shown here is derived from an EMBL/GenBank/DDBJ whole genome shotgun (WGS) entry which is preliminary data.</text>
</comment>
<organism evidence="2">
    <name type="scientific">marine sediment metagenome</name>
    <dbReference type="NCBI Taxonomy" id="412755"/>
    <lineage>
        <taxon>unclassified sequences</taxon>
        <taxon>metagenomes</taxon>
        <taxon>ecological metagenomes</taxon>
    </lineage>
</organism>
<dbReference type="PANTHER" id="PTHR34203:SF15">
    <property type="entry name" value="SLL1173 PROTEIN"/>
    <property type="match status" value="1"/>
</dbReference>
<dbReference type="SUPFAM" id="SSF53335">
    <property type="entry name" value="S-adenosyl-L-methionine-dependent methyltransferases"/>
    <property type="match status" value="1"/>
</dbReference>
<dbReference type="InterPro" id="IPR052514">
    <property type="entry name" value="SAM-dependent_MTase"/>
</dbReference>
<dbReference type="InterPro" id="IPR029063">
    <property type="entry name" value="SAM-dependent_MTases_sf"/>
</dbReference>
<dbReference type="Pfam" id="PF05050">
    <property type="entry name" value="Methyltransf_21"/>
    <property type="match status" value="1"/>
</dbReference>
<dbReference type="AlphaFoldDB" id="A0A0F9ILF1"/>
<dbReference type="PANTHER" id="PTHR34203">
    <property type="entry name" value="METHYLTRANSFERASE, FKBM FAMILY PROTEIN"/>
    <property type="match status" value="1"/>
</dbReference>
<dbReference type="EMBL" id="LAZR01012121">
    <property type="protein sequence ID" value="KKM39490.1"/>
    <property type="molecule type" value="Genomic_DNA"/>
</dbReference>
<sequence length="279" mass="31622">MVKAILRFLWFARRRVPLLRRPLIWPLPYGGRFHIYPDETGLNVIRGCKHEEGAWKFAERFLKPGMTCVDVGANQGFYTILMRKKVGDVGQVFAFEPSSLELMKLFDNLSLNNLNSGSCYITPLALSYHIGKSRYYENTEGHASRSSLAPLAKEVRGKVLLTEVGTTTLDFLKGTAPLTRLDLLKIDTEGAELEVLRGARRTLKELKPTIIIEIADVCTRQFGYPSSYLVTFLEDHGYQVFYPGRRGLVPYQPTDDNRDTVVALPNEHLDRILDSLVVK</sequence>
<evidence type="ECO:0000259" key="1">
    <source>
        <dbReference type="Pfam" id="PF05050"/>
    </source>
</evidence>
<accession>A0A0F9ILF1</accession>
<name>A0A0F9ILF1_9ZZZZ</name>
<protein>
    <recommendedName>
        <fullName evidence="1">Methyltransferase FkbM domain-containing protein</fullName>
    </recommendedName>
</protein>
<dbReference type="NCBIfam" id="TIGR01444">
    <property type="entry name" value="fkbM_fam"/>
    <property type="match status" value="1"/>
</dbReference>
<dbReference type="InterPro" id="IPR006342">
    <property type="entry name" value="FkbM_mtfrase"/>
</dbReference>
<dbReference type="Gene3D" id="3.40.50.150">
    <property type="entry name" value="Vaccinia Virus protein VP39"/>
    <property type="match status" value="1"/>
</dbReference>
<evidence type="ECO:0000313" key="2">
    <source>
        <dbReference type="EMBL" id="KKM39490.1"/>
    </source>
</evidence>
<proteinExistence type="predicted"/>
<gene>
    <name evidence="2" type="ORF">LCGC14_1564570</name>
</gene>
<feature type="domain" description="Methyltransferase FkbM" evidence="1">
    <location>
        <begin position="70"/>
        <end position="239"/>
    </location>
</feature>